<gene>
    <name evidence="4" type="ORF">GCM10009811_07970</name>
</gene>
<proteinExistence type="predicted"/>
<feature type="domain" description="Phospholipid/glycerol acyltransferase" evidence="3">
    <location>
        <begin position="49"/>
        <end position="159"/>
    </location>
</feature>
<dbReference type="PANTHER" id="PTHR10434">
    <property type="entry name" value="1-ACYL-SN-GLYCEROL-3-PHOSPHATE ACYLTRANSFERASE"/>
    <property type="match status" value="1"/>
</dbReference>
<dbReference type="SUPFAM" id="SSF69593">
    <property type="entry name" value="Glycerol-3-phosphate (1)-acyltransferase"/>
    <property type="match status" value="1"/>
</dbReference>
<reference evidence="4 5" key="1">
    <citation type="journal article" date="2019" name="Int. J. Syst. Evol. Microbiol.">
        <title>The Global Catalogue of Microorganisms (GCM) 10K type strain sequencing project: providing services to taxonomists for standard genome sequencing and annotation.</title>
        <authorList>
            <consortium name="The Broad Institute Genomics Platform"/>
            <consortium name="The Broad Institute Genome Sequencing Center for Infectious Disease"/>
            <person name="Wu L."/>
            <person name="Ma J."/>
        </authorList>
    </citation>
    <scope>NUCLEOTIDE SEQUENCE [LARGE SCALE GENOMIC DNA]</scope>
    <source>
        <strain evidence="4 5">JCM 15592</strain>
    </source>
</reference>
<keyword evidence="2 4" id="KW-0012">Acyltransferase</keyword>
<accession>A0ABN2LFP2</accession>
<dbReference type="InterPro" id="IPR002123">
    <property type="entry name" value="Plipid/glycerol_acylTrfase"/>
</dbReference>
<keyword evidence="5" id="KW-1185">Reference proteome</keyword>
<sequence length="234" mass="24514">MRGRRRLAGVSSPDSWRAGWARPVGAAIFRTLYAGRSVGAAHVPRSGPVILAANHTGFLDGAVIVGLAPRPVHFLVYDKSFERWVGSILRASGQIPLAMDRGARAGLHAGLDVLSRGGVLGIFPEGARGRGDLADAERGVAWLAIQSGADVIPTACLGTRATGALADSVPAPRSKLVVDFGEALAFDIPQGVPGRRRVQLVADQIREGLAAHVAAASREHGIPLPEDVPPDLWD</sequence>
<protein>
    <submittedName>
        <fullName evidence="4">Lysophospholipid acyltransferase family protein</fullName>
    </submittedName>
</protein>
<dbReference type="GO" id="GO:0016746">
    <property type="term" value="F:acyltransferase activity"/>
    <property type="evidence" value="ECO:0007669"/>
    <property type="project" value="UniProtKB-KW"/>
</dbReference>
<organism evidence="4 5">
    <name type="scientific">Nostocoides veronense</name>
    <dbReference type="NCBI Taxonomy" id="330836"/>
    <lineage>
        <taxon>Bacteria</taxon>
        <taxon>Bacillati</taxon>
        <taxon>Actinomycetota</taxon>
        <taxon>Actinomycetes</taxon>
        <taxon>Micrococcales</taxon>
        <taxon>Intrasporangiaceae</taxon>
        <taxon>Nostocoides</taxon>
    </lineage>
</organism>
<dbReference type="SMART" id="SM00563">
    <property type="entry name" value="PlsC"/>
    <property type="match status" value="1"/>
</dbReference>
<dbReference type="CDD" id="cd07989">
    <property type="entry name" value="LPLAT_AGPAT-like"/>
    <property type="match status" value="1"/>
</dbReference>
<evidence type="ECO:0000256" key="2">
    <source>
        <dbReference type="ARBA" id="ARBA00023315"/>
    </source>
</evidence>
<name>A0ABN2LFP2_9MICO</name>
<dbReference type="EMBL" id="BAAAPO010000015">
    <property type="protein sequence ID" value="GAA1785234.1"/>
    <property type="molecule type" value="Genomic_DNA"/>
</dbReference>
<evidence type="ECO:0000313" key="4">
    <source>
        <dbReference type="EMBL" id="GAA1785234.1"/>
    </source>
</evidence>
<evidence type="ECO:0000256" key="1">
    <source>
        <dbReference type="ARBA" id="ARBA00022679"/>
    </source>
</evidence>
<dbReference type="Pfam" id="PF01553">
    <property type="entry name" value="Acyltransferase"/>
    <property type="match status" value="1"/>
</dbReference>
<evidence type="ECO:0000313" key="5">
    <source>
        <dbReference type="Proteomes" id="UP001499938"/>
    </source>
</evidence>
<dbReference type="PANTHER" id="PTHR10434:SF11">
    <property type="entry name" value="1-ACYL-SN-GLYCEROL-3-PHOSPHATE ACYLTRANSFERASE"/>
    <property type="match status" value="1"/>
</dbReference>
<comment type="caution">
    <text evidence="4">The sequence shown here is derived from an EMBL/GenBank/DDBJ whole genome shotgun (WGS) entry which is preliminary data.</text>
</comment>
<dbReference type="Proteomes" id="UP001499938">
    <property type="component" value="Unassembled WGS sequence"/>
</dbReference>
<keyword evidence="1" id="KW-0808">Transferase</keyword>
<evidence type="ECO:0000259" key="3">
    <source>
        <dbReference type="SMART" id="SM00563"/>
    </source>
</evidence>